<evidence type="ECO:0000256" key="10">
    <source>
        <dbReference type="HAMAP-Rule" id="MF_00218"/>
    </source>
</evidence>
<dbReference type="GO" id="GO:0004853">
    <property type="term" value="F:uroporphyrinogen decarboxylase activity"/>
    <property type="evidence" value="ECO:0007669"/>
    <property type="project" value="UniProtKB-UniRule"/>
</dbReference>
<evidence type="ECO:0000256" key="3">
    <source>
        <dbReference type="ARBA" id="ARBA00009935"/>
    </source>
</evidence>
<comment type="pathway">
    <text evidence="2 10 11">Porphyrin-containing compound metabolism; protoporphyrin-IX biosynthesis; coproporphyrinogen-III from 5-aminolevulinate: step 4/4.</text>
</comment>
<feature type="binding site" evidence="10">
    <location>
        <position position="205"/>
    </location>
    <ligand>
        <name>substrate</name>
    </ligand>
</feature>
<keyword evidence="9 10" id="KW-0627">Porphyrin biosynthesis</keyword>
<feature type="binding site" evidence="10">
    <location>
        <begin position="26"/>
        <end position="30"/>
    </location>
    <ligand>
        <name>substrate</name>
    </ligand>
</feature>
<dbReference type="InterPro" id="IPR000257">
    <property type="entry name" value="Uroporphyrinogen_deCOase"/>
</dbReference>
<comment type="catalytic activity">
    <reaction evidence="10 11">
        <text>uroporphyrinogen III + 4 H(+) = coproporphyrinogen III + 4 CO2</text>
        <dbReference type="Rhea" id="RHEA:19865"/>
        <dbReference type="ChEBI" id="CHEBI:15378"/>
        <dbReference type="ChEBI" id="CHEBI:16526"/>
        <dbReference type="ChEBI" id="CHEBI:57308"/>
        <dbReference type="ChEBI" id="CHEBI:57309"/>
        <dbReference type="EC" id="4.1.1.37"/>
    </reaction>
</comment>
<feature type="binding site" evidence="10">
    <location>
        <position position="325"/>
    </location>
    <ligand>
        <name>substrate</name>
    </ligand>
</feature>
<dbReference type="EMBL" id="PVNK01000279">
    <property type="protein sequence ID" value="PRP90517.1"/>
    <property type="molecule type" value="Genomic_DNA"/>
</dbReference>
<feature type="binding site" evidence="10">
    <location>
        <position position="75"/>
    </location>
    <ligand>
        <name>substrate</name>
    </ligand>
</feature>
<feature type="domain" description="Uroporphyrinogen decarboxylase (URO-D)" evidence="13">
    <location>
        <begin position="21"/>
        <end position="30"/>
    </location>
</feature>
<organism evidence="14 15">
    <name type="scientific">Enhygromyxa salina</name>
    <dbReference type="NCBI Taxonomy" id="215803"/>
    <lineage>
        <taxon>Bacteria</taxon>
        <taxon>Pseudomonadati</taxon>
        <taxon>Myxococcota</taxon>
        <taxon>Polyangia</taxon>
        <taxon>Nannocystales</taxon>
        <taxon>Nannocystaceae</taxon>
        <taxon>Enhygromyxa</taxon>
    </lineage>
</organism>
<keyword evidence="8 10" id="KW-0456">Lyase</keyword>
<evidence type="ECO:0000256" key="8">
    <source>
        <dbReference type="ARBA" id="ARBA00023239"/>
    </source>
</evidence>
<dbReference type="OrthoDB" id="9806656at2"/>
<feature type="site" description="Transition state stabilizer" evidence="10">
    <location>
        <position position="75"/>
    </location>
</feature>
<dbReference type="Gene3D" id="3.20.20.210">
    <property type="match status" value="1"/>
</dbReference>
<evidence type="ECO:0000256" key="7">
    <source>
        <dbReference type="ARBA" id="ARBA00022793"/>
    </source>
</evidence>
<dbReference type="InterPro" id="IPR006361">
    <property type="entry name" value="Uroporphyrinogen_deCO2ase_HemE"/>
</dbReference>
<dbReference type="PANTHER" id="PTHR21091:SF169">
    <property type="entry name" value="UROPORPHYRINOGEN DECARBOXYLASE"/>
    <property type="match status" value="1"/>
</dbReference>
<comment type="similarity">
    <text evidence="3 10 12">Belongs to the uroporphyrinogen decarboxylase family.</text>
</comment>
<accession>A0A2S9XCD6</accession>
<dbReference type="CDD" id="cd00717">
    <property type="entry name" value="URO-D"/>
    <property type="match status" value="1"/>
</dbReference>
<dbReference type="GO" id="GO:0006782">
    <property type="term" value="P:protoporphyrinogen IX biosynthetic process"/>
    <property type="evidence" value="ECO:0007669"/>
    <property type="project" value="UniProtKB-UniRule"/>
</dbReference>
<dbReference type="Pfam" id="PF01208">
    <property type="entry name" value="URO-D"/>
    <property type="match status" value="1"/>
</dbReference>
<keyword evidence="6 10" id="KW-0963">Cytoplasm</keyword>
<evidence type="ECO:0000256" key="6">
    <source>
        <dbReference type="ARBA" id="ARBA00022490"/>
    </source>
</evidence>
<keyword evidence="15" id="KW-1185">Reference proteome</keyword>
<evidence type="ECO:0000256" key="11">
    <source>
        <dbReference type="RuleBase" id="RU000554"/>
    </source>
</evidence>
<dbReference type="HAMAP" id="MF_00218">
    <property type="entry name" value="URO_D"/>
    <property type="match status" value="1"/>
</dbReference>
<evidence type="ECO:0000259" key="13">
    <source>
        <dbReference type="PROSITE" id="PS00906"/>
    </source>
</evidence>
<dbReference type="GO" id="GO:0005829">
    <property type="term" value="C:cytosol"/>
    <property type="evidence" value="ECO:0007669"/>
    <property type="project" value="UniProtKB-SubCell"/>
</dbReference>
<sequence>MPIHNTSFLDACRGQRPARTPVWLMRQAGRYLPEYRAIRKKVSFLELCRTPELAAEVTVQPVDRLGVDAAILFSDILVVFDAMGVAVEFNPGPQLPSPVRTNADIEALRWGDPGEDVGYVMNAVRACKSALADRVPLIGFCGAPFTTVSYLIEGGGSRDFLEVKKLMFCEPVMFGQLMANMSELLARYLIGQIDAGVDAVQIFDSWAGAVGPRDYETHVLPHTIALVEAVRAHTPAGRDPVPVILFARGNANTLALTARAPADVIGIDWSIELDAAIEVVGHDRVVQGNLDPGVLLGPPELIQSRVRATLADARAAKAHVFNLGHGISRFTDPEHAKLMVDTVHAGLSEGA</sequence>
<dbReference type="FunFam" id="3.20.20.210:FF:000008">
    <property type="entry name" value="Uroporphyrinogen decarboxylase"/>
    <property type="match status" value="1"/>
</dbReference>
<dbReference type="EC" id="4.1.1.37" evidence="5 10"/>
<comment type="subcellular location">
    <subcellularLocation>
        <location evidence="1">Cytoplasm</location>
        <location evidence="1">Cytosol</location>
    </subcellularLocation>
</comment>
<dbReference type="InterPro" id="IPR038071">
    <property type="entry name" value="UROD/MetE-like_sf"/>
</dbReference>
<gene>
    <name evidence="10 14" type="primary">hemE</name>
    <name evidence="14" type="ORF">ENSA5_64320</name>
</gene>
<evidence type="ECO:0000256" key="1">
    <source>
        <dbReference type="ARBA" id="ARBA00004514"/>
    </source>
</evidence>
<dbReference type="NCBIfam" id="TIGR01464">
    <property type="entry name" value="hemE"/>
    <property type="match status" value="1"/>
</dbReference>
<name>A0A2S9XCD6_9BACT</name>
<dbReference type="RefSeq" id="WP_106395600.1">
    <property type="nucleotide sequence ID" value="NZ_PVNK01000279.1"/>
</dbReference>
<dbReference type="SUPFAM" id="SSF51726">
    <property type="entry name" value="UROD/MetE-like"/>
    <property type="match status" value="1"/>
</dbReference>
<dbReference type="UniPathway" id="UPA00251">
    <property type="reaction ID" value="UER00321"/>
</dbReference>
<comment type="subunit">
    <text evidence="4 10">Homodimer.</text>
</comment>
<dbReference type="AlphaFoldDB" id="A0A2S9XCD6"/>
<comment type="caution">
    <text evidence="14">The sequence shown here is derived from an EMBL/GenBank/DDBJ whole genome shotgun (WGS) entry which is preliminary data.</text>
</comment>
<evidence type="ECO:0000256" key="5">
    <source>
        <dbReference type="ARBA" id="ARBA00012288"/>
    </source>
</evidence>
<feature type="binding site" evidence="10">
    <location>
        <position position="150"/>
    </location>
    <ligand>
        <name>substrate</name>
    </ligand>
</feature>
<dbReference type="PANTHER" id="PTHR21091">
    <property type="entry name" value="METHYLTETRAHYDROFOLATE:HOMOCYSTEINE METHYLTRANSFERASE RELATED"/>
    <property type="match status" value="1"/>
</dbReference>
<evidence type="ECO:0000256" key="2">
    <source>
        <dbReference type="ARBA" id="ARBA00004804"/>
    </source>
</evidence>
<reference evidence="14 15" key="1">
    <citation type="submission" date="2018-03" db="EMBL/GenBank/DDBJ databases">
        <title>Draft Genome Sequences of the Obligatory Marine Myxobacteria Enhygromyxa salina SWB005.</title>
        <authorList>
            <person name="Poehlein A."/>
            <person name="Moghaddam J.A."/>
            <person name="Harms H."/>
            <person name="Alanjari M."/>
            <person name="Koenig G.M."/>
            <person name="Daniel R."/>
            <person name="Schaeberle T.F."/>
        </authorList>
    </citation>
    <scope>NUCLEOTIDE SEQUENCE [LARGE SCALE GENOMIC DNA]</scope>
    <source>
        <strain evidence="14 15">SWB005</strain>
    </source>
</reference>
<keyword evidence="7 10" id="KW-0210">Decarboxylase</keyword>
<dbReference type="PROSITE" id="PS00906">
    <property type="entry name" value="UROD_1"/>
    <property type="match status" value="1"/>
</dbReference>
<proteinExistence type="inferred from homology"/>
<evidence type="ECO:0000313" key="14">
    <source>
        <dbReference type="EMBL" id="PRP90517.1"/>
    </source>
</evidence>
<comment type="caution">
    <text evidence="10">Lacks conserved residue(s) required for the propagation of feature annotation.</text>
</comment>
<evidence type="ECO:0000313" key="15">
    <source>
        <dbReference type="Proteomes" id="UP000237968"/>
    </source>
</evidence>
<evidence type="ECO:0000256" key="12">
    <source>
        <dbReference type="RuleBase" id="RU004169"/>
    </source>
</evidence>
<evidence type="ECO:0000256" key="9">
    <source>
        <dbReference type="ARBA" id="ARBA00023244"/>
    </source>
</evidence>
<protein>
    <recommendedName>
        <fullName evidence="5 10">Uroporphyrinogen decarboxylase</fullName>
        <shortName evidence="10">UPD</shortName>
        <shortName evidence="10">URO-D</shortName>
        <ecNumber evidence="5 10">4.1.1.37</ecNumber>
    </recommendedName>
</protein>
<dbReference type="Proteomes" id="UP000237968">
    <property type="component" value="Unassembled WGS sequence"/>
</dbReference>
<evidence type="ECO:0000256" key="4">
    <source>
        <dbReference type="ARBA" id="ARBA00011738"/>
    </source>
</evidence>
<comment type="function">
    <text evidence="10">Catalyzes the decarboxylation of four acetate groups of uroporphyrinogen-III to yield coproporphyrinogen-III.</text>
</comment>